<reference evidence="2 3" key="1">
    <citation type="submission" date="2019-03" db="EMBL/GenBank/DDBJ databases">
        <title>Genomic Encyclopedia of Type Strains, Phase IV (KMG-IV): sequencing the most valuable type-strain genomes for metagenomic binning, comparative biology and taxonomic classification.</title>
        <authorList>
            <person name="Goeker M."/>
        </authorList>
    </citation>
    <scope>NUCLEOTIDE SEQUENCE [LARGE SCALE GENOMIC DNA]</scope>
    <source>
        <strain evidence="2 3">DSM 2286</strain>
    </source>
</reference>
<keyword evidence="1" id="KW-0732">Signal</keyword>
<feature type="chain" id="PRO_5020505301" evidence="1">
    <location>
        <begin position="26"/>
        <end position="93"/>
    </location>
</feature>
<sequence length="93" mass="10168">MNVNMKTMKLILAMTVFASAATAMAETNNADPPEVKPYRYSMNLDIAELIKVEYLRSAPAHCGVIPARMTYKDSSGAIGVIEYLYPDTTGCTD</sequence>
<dbReference type="AlphaFoldDB" id="A0A4R1PSH1"/>
<comment type="caution">
    <text evidence="2">The sequence shown here is derived from an EMBL/GenBank/DDBJ whole genome shotgun (WGS) entry which is preliminary data.</text>
</comment>
<dbReference type="EMBL" id="SMMU01000026">
    <property type="protein sequence ID" value="TCL27416.1"/>
    <property type="molecule type" value="Genomic_DNA"/>
</dbReference>
<dbReference type="Gene3D" id="2.30.140.50">
    <property type="entry name" value="Protein of unknown function DUF2790"/>
    <property type="match status" value="1"/>
</dbReference>
<name>A0A4R1PSH1_9GAMM</name>
<dbReference type="InterPro" id="IPR021245">
    <property type="entry name" value="DUF2790"/>
</dbReference>
<evidence type="ECO:0000256" key="1">
    <source>
        <dbReference type="SAM" id="SignalP"/>
    </source>
</evidence>
<evidence type="ECO:0000313" key="2">
    <source>
        <dbReference type="EMBL" id="TCL27416.1"/>
    </source>
</evidence>
<feature type="signal peptide" evidence="1">
    <location>
        <begin position="1"/>
        <end position="25"/>
    </location>
</feature>
<protein>
    <submittedName>
        <fullName evidence="2">Uncharacterized protein DUF2790</fullName>
    </submittedName>
</protein>
<dbReference type="Pfam" id="PF10976">
    <property type="entry name" value="DUF2790"/>
    <property type="match status" value="1"/>
</dbReference>
<proteinExistence type="predicted"/>
<organism evidence="2 3">
    <name type="scientific">Azotobacter chroococcum</name>
    <dbReference type="NCBI Taxonomy" id="353"/>
    <lineage>
        <taxon>Bacteria</taxon>
        <taxon>Pseudomonadati</taxon>
        <taxon>Pseudomonadota</taxon>
        <taxon>Gammaproteobacteria</taxon>
        <taxon>Pseudomonadales</taxon>
        <taxon>Pseudomonadaceae</taxon>
        <taxon>Azotobacter</taxon>
    </lineage>
</organism>
<evidence type="ECO:0000313" key="3">
    <source>
        <dbReference type="Proteomes" id="UP000295169"/>
    </source>
</evidence>
<dbReference type="Proteomes" id="UP000295169">
    <property type="component" value="Unassembled WGS sequence"/>
</dbReference>
<gene>
    <name evidence="2" type="ORF">EV691_1268</name>
</gene>
<accession>A0A4R1PSH1</accession>